<proteinExistence type="predicted"/>
<comment type="caution">
    <text evidence="2">The sequence shown here is derived from an EMBL/GenBank/DDBJ whole genome shotgun (WGS) entry which is preliminary data.</text>
</comment>
<feature type="signal peptide" evidence="1">
    <location>
        <begin position="1"/>
        <end position="20"/>
    </location>
</feature>
<keyword evidence="1" id="KW-0732">Signal</keyword>
<evidence type="ECO:0000256" key="1">
    <source>
        <dbReference type="SAM" id="SignalP"/>
    </source>
</evidence>
<dbReference type="RefSeq" id="WP_111502639.1">
    <property type="nucleotide sequence ID" value="NZ_QKYN01000075.1"/>
</dbReference>
<gene>
    <name evidence="2" type="ORF">DN069_19840</name>
</gene>
<evidence type="ECO:0000313" key="2">
    <source>
        <dbReference type="EMBL" id="RAG83862.1"/>
    </source>
</evidence>
<dbReference type="AlphaFoldDB" id="A0A2X0IFN1"/>
<evidence type="ECO:0008006" key="4">
    <source>
        <dbReference type="Google" id="ProtNLM"/>
    </source>
</evidence>
<protein>
    <recommendedName>
        <fullName evidence="4">Secreted protein</fullName>
    </recommendedName>
</protein>
<organism evidence="2 3">
    <name type="scientific">Streptacidiphilus pinicola</name>
    <dbReference type="NCBI Taxonomy" id="2219663"/>
    <lineage>
        <taxon>Bacteria</taxon>
        <taxon>Bacillati</taxon>
        <taxon>Actinomycetota</taxon>
        <taxon>Actinomycetes</taxon>
        <taxon>Kitasatosporales</taxon>
        <taxon>Streptomycetaceae</taxon>
        <taxon>Streptacidiphilus</taxon>
    </lineage>
</organism>
<reference evidence="2 3" key="1">
    <citation type="submission" date="2018-06" db="EMBL/GenBank/DDBJ databases">
        <title>Streptacidiphilus pinicola sp. nov., isolated from pine grove soil.</title>
        <authorList>
            <person name="Roh S.G."/>
            <person name="Park S."/>
            <person name="Kim M.-K."/>
            <person name="Yun B.-R."/>
            <person name="Park J."/>
            <person name="Kim M.J."/>
            <person name="Kim Y.S."/>
            <person name="Kim S.B."/>
        </authorList>
    </citation>
    <scope>NUCLEOTIDE SEQUENCE [LARGE SCALE GENOMIC DNA]</scope>
    <source>
        <strain evidence="2 3">MMS16-CNU450</strain>
    </source>
</reference>
<accession>A0A2X0IFN1</accession>
<keyword evidence="3" id="KW-1185">Reference proteome</keyword>
<name>A0A2X0IFN1_9ACTN</name>
<dbReference type="OrthoDB" id="5149662at2"/>
<dbReference type="Proteomes" id="UP000248889">
    <property type="component" value="Unassembled WGS sequence"/>
</dbReference>
<evidence type="ECO:0000313" key="3">
    <source>
        <dbReference type="Proteomes" id="UP000248889"/>
    </source>
</evidence>
<sequence length="161" mass="16569">MALLKLAAILLAGGATLVPAATATTSTTSGAHQSAASASSTSTSVLLDCAGAPQTRPGTYMLACGDGNNYLTGVQWSTWSADSATAKATDQANDCTPYCAVGHFHGYPVDVRLDEPVPWTGHPGEQRFSRLTLDYPGARPPGMPAHFVWPLPKPANAVAGT</sequence>
<dbReference type="EMBL" id="QKYN01000075">
    <property type="protein sequence ID" value="RAG83862.1"/>
    <property type="molecule type" value="Genomic_DNA"/>
</dbReference>
<feature type="chain" id="PRO_5015959523" description="Secreted protein" evidence="1">
    <location>
        <begin position="21"/>
        <end position="161"/>
    </location>
</feature>